<dbReference type="Proteomes" id="UP000567179">
    <property type="component" value="Unassembled WGS sequence"/>
</dbReference>
<evidence type="ECO:0000259" key="2">
    <source>
        <dbReference type="PROSITE" id="PS51212"/>
    </source>
</evidence>
<organism evidence="3 4">
    <name type="scientific">Psilocybe cf. subviscida</name>
    <dbReference type="NCBI Taxonomy" id="2480587"/>
    <lineage>
        <taxon>Eukaryota</taxon>
        <taxon>Fungi</taxon>
        <taxon>Dikarya</taxon>
        <taxon>Basidiomycota</taxon>
        <taxon>Agaricomycotina</taxon>
        <taxon>Agaricomycetes</taxon>
        <taxon>Agaricomycetidae</taxon>
        <taxon>Agaricales</taxon>
        <taxon>Agaricineae</taxon>
        <taxon>Strophariaceae</taxon>
        <taxon>Psilocybe</taxon>
    </lineage>
</organism>
<evidence type="ECO:0000313" key="4">
    <source>
        <dbReference type="Proteomes" id="UP000567179"/>
    </source>
</evidence>
<keyword evidence="4" id="KW-1185">Reference proteome</keyword>
<proteinExistence type="predicted"/>
<dbReference type="InterPro" id="IPR002889">
    <property type="entry name" value="WSC_carb-bd"/>
</dbReference>
<comment type="caution">
    <text evidence="3">The sequence shown here is derived from an EMBL/GenBank/DDBJ whole genome shotgun (WGS) entry which is preliminary data.</text>
</comment>
<sequence>MYLFTPVFQCKDLLLTVFAALVVPGYAQRTPADPFNDKSLSATNLTSPLPPGWNQFFCWEDCGLLFGPVFSDSVHLTIESCVEFCDGQGLRIAGLEGNDCRCGNIFNPFACHETNPGACEDPEQVALGCPGNREESCGNSGLAGGIQLLNLFFKQSFTQYSCFPRVEWPGGAALTAIGSWRFSNYYE</sequence>
<reference evidence="3 4" key="1">
    <citation type="journal article" date="2020" name="ISME J.">
        <title>Uncovering the hidden diversity of litter-decomposition mechanisms in mushroom-forming fungi.</title>
        <authorList>
            <person name="Floudas D."/>
            <person name="Bentzer J."/>
            <person name="Ahren D."/>
            <person name="Johansson T."/>
            <person name="Persson P."/>
            <person name="Tunlid A."/>
        </authorList>
    </citation>
    <scope>NUCLEOTIDE SEQUENCE [LARGE SCALE GENOMIC DNA]</scope>
    <source>
        <strain evidence="3 4">CBS 101986</strain>
    </source>
</reference>
<feature type="chain" id="PRO_5034849419" description="WSC domain-containing protein" evidence="1">
    <location>
        <begin position="28"/>
        <end position="187"/>
    </location>
</feature>
<protein>
    <recommendedName>
        <fullName evidence="2">WSC domain-containing protein</fullName>
    </recommendedName>
</protein>
<name>A0A8H5EZ35_9AGAR</name>
<dbReference type="AlphaFoldDB" id="A0A8H5EZ35"/>
<evidence type="ECO:0000256" key="1">
    <source>
        <dbReference type="SAM" id="SignalP"/>
    </source>
</evidence>
<dbReference type="Pfam" id="PF01822">
    <property type="entry name" value="WSC"/>
    <property type="match status" value="1"/>
</dbReference>
<gene>
    <name evidence="3" type="ORF">D9619_013182</name>
</gene>
<keyword evidence="1" id="KW-0732">Signal</keyword>
<dbReference type="EMBL" id="JAACJJ010000033">
    <property type="protein sequence ID" value="KAF5317577.1"/>
    <property type="molecule type" value="Genomic_DNA"/>
</dbReference>
<feature type="domain" description="WSC" evidence="2">
    <location>
        <begin position="52"/>
        <end position="155"/>
    </location>
</feature>
<accession>A0A8H5EZ35</accession>
<dbReference type="PROSITE" id="PS51212">
    <property type="entry name" value="WSC"/>
    <property type="match status" value="1"/>
</dbReference>
<evidence type="ECO:0000313" key="3">
    <source>
        <dbReference type="EMBL" id="KAF5317577.1"/>
    </source>
</evidence>
<feature type="signal peptide" evidence="1">
    <location>
        <begin position="1"/>
        <end position="27"/>
    </location>
</feature>
<dbReference type="OrthoDB" id="5985073at2759"/>